<dbReference type="InterPro" id="IPR036409">
    <property type="entry name" value="Aldolase_II/adducin_N_sf"/>
</dbReference>
<comment type="cofactor">
    <cofactor evidence="2">
        <name>Zn(2+)</name>
        <dbReference type="ChEBI" id="CHEBI:29105"/>
    </cofactor>
</comment>
<dbReference type="InterPro" id="IPR050197">
    <property type="entry name" value="Aldolase_class_II_sugar_metab"/>
</dbReference>
<dbReference type="PANTHER" id="PTHR22789">
    <property type="entry name" value="FUCULOSE PHOSPHATE ALDOLASE"/>
    <property type="match status" value="1"/>
</dbReference>
<evidence type="ECO:0000313" key="11">
    <source>
        <dbReference type="Proteomes" id="UP000564385"/>
    </source>
</evidence>
<dbReference type="InterPro" id="IPR001303">
    <property type="entry name" value="Aldolase_II/adducin_N"/>
</dbReference>
<evidence type="ECO:0000259" key="9">
    <source>
        <dbReference type="SMART" id="SM01007"/>
    </source>
</evidence>
<dbReference type="Proteomes" id="UP000564385">
    <property type="component" value="Unassembled WGS sequence"/>
</dbReference>
<accession>A0A852VB92</accession>
<comment type="catalytic activity">
    <reaction evidence="1">
        <text>L-ribulose 5-phosphate = D-xylulose 5-phosphate</text>
        <dbReference type="Rhea" id="RHEA:22368"/>
        <dbReference type="ChEBI" id="CHEBI:57737"/>
        <dbReference type="ChEBI" id="CHEBI:58226"/>
        <dbReference type="EC" id="5.1.3.4"/>
    </reaction>
</comment>
<feature type="domain" description="Class II aldolase/adducin N-terminal" evidence="9">
    <location>
        <begin position="8"/>
        <end position="202"/>
    </location>
</feature>
<dbReference type="SUPFAM" id="SSF53639">
    <property type="entry name" value="AraD/HMP-PK domain-like"/>
    <property type="match status" value="1"/>
</dbReference>
<evidence type="ECO:0000313" key="10">
    <source>
        <dbReference type="EMBL" id="NYF90188.1"/>
    </source>
</evidence>
<evidence type="ECO:0000256" key="7">
    <source>
        <dbReference type="ARBA" id="ARBA00023235"/>
    </source>
</evidence>
<keyword evidence="5" id="KW-0479">Metal-binding</keyword>
<name>A0A852VB92_9BACT</name>
<evidence type="ECO:0000256" key="8">
    <source>
        <dbReference type="ARBA" id="ARBA00023277"/>
    </source>
</evidence>
<dbReference type="Gene3D" id="3.40.225.10">
    <property type="entry name" value="Class II aldolase/adducin N-terminal domain"/>
    <property type="match status" value="1"/>
</dbReference>
<dbReference type="GO" id="GO:0019323">
    <property type="term" value="P:pentose catabolic process"/>
    <property type="evidence" value="ECO:0007669"/>
    <property type="project" value="TreeGrafter"/>
</dbReference>
<evidence type="ECO:0000256" key="1">
    <source>
        <dbReference type="ARBA" id="ARBA00001726"/>
    </source>
</evidence>
<evidence type="ECO:0000256" key="3">
    <source>
        <dbReference type="ARBA" id="ARBA00010037"/>
    </source>
</evidence>
<comment type="similarity">
    <text evidence="3">Belongs to the aldolase class II family. AraD/FucA subfamily.</text>
</comment>
<evidence type="ECO:0000256" key="2">
    <source>
        <dbReference type="ARBA" id="ARBA00001947"/>
    </source>
</evidence>
<dbReference type="NCBIfam" id="NF006047">
    <property type="entry name" value="PRK08193.1"/>
    <property type="match status" value="1"/>
</dbReference>
<dbReference type="SMART" id="SM01007">
    <property type="entry name" value="Aldolase_II"/>
    <property type="match status" value="1"/>
</dbReference>
<organism evidence="10 11">
    <name type="scientific">Tunturiibacter lichenicola</name>
    <dbReference type="NCBI Taxonomy" id="2051959"/>
    <lineage>
        <taxon>Bacteria</taxon>
        <taxon>Pseudomonadati</taxon>
        <taxon>Acidobacteriota</taxon>
        <taxon>Terriglobia</taxon>
        <taxon>Terriglobales</taxon>
        <taxon>Acidobacteriaceae</taxon>
        <taxon>Tunturiibacter</taxon>
    </lineage>
</organism>
<keyword evidence="7 10" id="KW-0413">Isomerase</keyword>
<gene>
    <name evidence="10" type="ORF">HDF08_002255</name>
</gene>
<protein>
    <recommendedName>
        <fullName evidence="4">L-ribulose-5-phosphate 4-epimerase</fullName>
        <ecNumber evidence="4">5.1.3.4</ecNumber>
    </recommendedName>
</protein>
<dbReference type="AlphaFoldDB" id="A0A852VB92"/>
<dbReference type="GO" id="GO:0046872">
    <property type="term" value="F:metal ion binding"/>
    <property type="evidence" value="ECO:0007669"/>
    <property type="project" value="UniProtKB-KW"/>
</dbReference>
<dbReference type="PANTHER" id="PTHR22789:SF8">
    <property type="entry name" value="L-RIBULOSE-5-PHOSPHATE 4-EPIMERASE SGBE"/>
    <property type="match status" value="1"/>
</dbReference>
<keyword evidence="8" id="KW-0119">Carbohydrate metabolism</keyword>
<sequence length="242" mass="26383">MLLTQLREEVLEANLELVRGGLVLYTFGNASGVDREQGLVVIKPSGVDYDKLKPEHMVVTDLEGNIIEGNLRPSSDLNTHTLLYREFGEIGAVVHTHSEFATSFAQAGLPIPAFGTTHADYFHGPVPVTAPLSDEAIEGQYVRETGAAIVARFRGGEDCAAIDPLAVPACLVHGHAPFVWGKTPHEAAHNAVVLEAVARMAYRTLSLEANTQEVSHTLLDRHYFRKHGAKATYGQSRKEHNL</sequence>
<comment type="caution">
    <text evidence="10">The sequence shown here is derived from an EMBL/GenBank/DDBJ whole genome shotgun (WGS) entry which is preliminary data.</text>
</comment>
<dbReference type="FunFam" id="3.40.225.10:FF:000001">
    <property type="entry name" value="L-ribulose-5-phosphate 4-epimerase UlaF"/>
    <property type="match status" value="1"/>
</dbReference>
<dbReference type="EC" id="5.1.3.4" evidence="4"/>
<keyword evidence="6" id="KW-0862">Zinc</keyword>
<evidence type="ECO:0000256" key="4">
    <source>
        <dbReference type="ARBA" id="ARBA00013186"/>
    </source>
</evidence>
<reference evidence="10 11" key="1">
    <citation type="submission" date="2020-07" db="EMBL/GenBank/DDBJ databases">
        <title>Genomic Encyclopedia of Type Strains, Phase IV (KMG-V): Genome sequencing to study the core and pangenomes of soil and plant-associated prokaryotes.</title>
        <authorList>
            <person name="Whitman W."/>
        </authorList>
    </citation>
    <scope>NUCLEOTIDE SEQUENCE [LARGE SCALE GENOMIC DNA]</scope>
    <source>
        <strain evidence="10 11">M8UP22</strain>
    </source>
</reference>
<dbReference type="Pfam" id="PF00596">
    <property type="entry name" value="Aldolase_II"/>
    <property type="match status" value="1"/>
</dbReference>
<evidence type="ECO:0000256" key="5">
    <source>
        <dbReference type="ARBA" id="ARBA00022723"/>
    </source>
</evidence>
<dbReference type="EMBL" id="JACCCU010000001">
    <property type="protein sequence ID" value="NYF90188.1"/>
    <property type="molecule type" value="Genomic_DNA"/>
</dbReference>
<dbReference type="GO" id="GO:0016832">
    <property type="term" value="F:aldehyde-lyase activity"/>
    <property type="evidence" value="ECO:0007669"/>
    <property type="project" value="TreeGrafter"/>
</dbReference>
<evidence type="ECO:0000256" key="6">
    <source>
        <dbReference type="ARBA" id="ARBA00022833"/>
    </source>
</evidence>
<proteinExistence type="inferred from homology"/>
<dbReference type="GO" id="GO:0005829">
    <property type="term" value="C:cytosol"/>
    <property type="evidence" value="ECO:0007669"/>
    <property type="project" value="TreeGrafter"/>
</dbReference>
<dbReference type="GO" id="GO:0008742">
    <property type="term" value="F:L-ribulose-phosphate 4-epimerase activity"/>
    <property type="evidence" value="ECO:0007669"/>
    <property type="project" value="UniProtKB-EC"/>
</dbReference>